<protein>
    <submittedName>
        <fullName evidence="1">Uncharacterized protein</fullName>
    </submittedName>
</protein>
<dbReference type="Proteomes" id="UP000326757">
    <property type="component" value="Unassembled WGS sequence"/>
</dbReference>
<dbReference type="AlphaFoldDB" id="A0A5N6JVY8"/>
<gene>
    <name evidence="1" type="ORF">EYC80_007452</name>
</gene>
<reference evidence="1 2" key="1">
    <citation type="submission" date="2019-06" db="EMBL/GenBank/DDBJ databases">
        <title>Genome Sequence of the Brown Rot Fungal Pathogen Monilinia laxa.</title>
        <authorList>
            <person name="De Miccolis Angelini R.M."/>
            <person name="Landi L."/>
            <person name="Abate D."/>
            <person name="Pollastro S."/>
            <person name="Romanazzi G."/>
            <person name="Faretra F."/>
        </authorList>
    </citation>
    <scope>NUCLEOTIDE SEQUENCE [LARGE SCALE GENOMIC DNA]</scope>
    <source>
        <strain evidence="1 2">Mlax316</strain>
    </source>
</reference>
<keyword evidence="2" id="KW-1185">Reference proteome</keyword>
<accession>A0A5N6JVY8</accession>
<dbReference type="EMBL" id="VIGI01000012">
    <property type="protein sequence ID" value="KAB8293093.1"/>
    <property type="molecule type" value="Genomic_DNA"/>
</dbReference>
<evidence type="ECO:0000313" key="2">
    <source>
        <dbReference type="Proteomes" id="UP000326757"/>
    </source>
</evidence>
<sequence>MQDEVSVLAFWVGGLVGSQGGRFGRRSYEGYAGGNWFLSLVNSICLEGYMWIFSGVGIHVLSSLGAENC</sequence>
<organism evidence="1 2">
    <name type="scientific">Monilinia laxa</name>
    <name type="common">Brown rot fungus</name>
    <name type="synonym">Sclerotinia laxa</name>
    <dbReference type="NCBI Taxonomy" id="61186"/>
    <lineage>
        <taxon>Eukaryota</taxon>
        <taxon>Fungi</taxon>
        <taxon>Dikarya</taxon>
        <taxon>Ascomycota</taxon>
        <taxon>Pezizomycotina</taxon>
        <taxon>Leotiomycetes</taxon>
        <taxon>Helotiales</taxon>
        <taxon>Sclerotiniaceae</taxon>
        <taxon>Monilinia</taxon>
    </lineage>
</organism>
<comment type="caution">
    <text evidence="1">The sequence shown here is derived from an EMBL/GenBank/DDBJ whole genome shotgun (WGS) entry which is preliminary data.</text>
</comment>
<name>A0A5N6JVY8_MONLA</name>
<proteinExistence type="predicted"/>
<evidence type="ECO:0000313" key="1">
    <source>
        <dbReference type="EMBL" id="KAB8293093.1"/>
    </source>
</evidence>